<sequence length="740" mass="87906">MSQRRAQIKNQQTVLNPLSKFIKENPNAQITEVLDQDDQWDSKQNGKIFGEYVTQYPERFWEMLKIIYNSEDVDVENIQKKYPFFISEIIGRKEEFIIDYFFYSKGPEQCESLNFLFKTIDRDCIDYTQAGYFCKIVKAIIDKRGFDLWQYLINPQKESKNVLEDFIKHLDVFHIADILFNLIRFDTIRNEGDDVFLNQRISLLLRIIDSMQQKSYNSLIVENVCYILKNLLTETNEIKEKEQFISSILNSKLQFSCFPTSKSSELIDLLIVILEQIWQDHNFVNQQGKYNYYLLQEFSYNLVDLLKIELNLPPFQTSYGTYQIPLGQFKIKLIEFYCKVLKQNNLNIINYFQHQNICFTIMELIQKHYFNNSIQNLFLEIVEQVMQNEDQIEIRQAYIDANICGFLQYLNYYERQQVGQIKKQITIGFQGMVNRLSYLLKNEFKEESWQNYINRLQNIFQNENSYLLGQNPNCIEDEETTTNLISSLISDTNSSYMIDQNLQQNRQQIIQQFGDISNQKQILLEERPINPVTVQNFDESNNSDQPKSIVKFGDIDYFNQLIEDNNNQKIEDNNNQPIVDNNNQKIIDKNNSQIEDNNQKIEVTNNQKIENKNNQIFEITNNKTNIENSKEIQTKLIEDVSKKPFVNPDSPDILVNHWRKKNLRLCRSSNVSGELNDDHIQTRTKSKTQCFKKQNSEYFPKRKQSDHSENYKINLETKPEKRKFEMLAQTQSQELNYQKI</sequence>
<evidence type="ECO:0000256" key="1">
    <source>
        <dbReference type="ARBA" id="ARBA00006180"/>
    </source>
</evidence>
<dbReference type="PANTHER" id="PTHR12634:SF8">
    <property type="entry name" value="FIERY MOUNTAIN, ISOFORM D"/>
    <property type="match status" value="1"/>
</dbReference>
<dbReference type="InterPro" id="IPR007587">
    <property type="entry name" value="SAPS"/>
</dbReference>
<reference evidence="3" key="1">
    <citation type="submission" date="2021-01" db="EMBL/GenBank/DDBJ databases">
        <authorList>
            <consortium name="Genoscope - CEA"/>
            <person name="William W."/>
        </authorList>
    </citation>
    <scope>NUCLEOTIDE SEQUENCE</scope>
</reference>
<name>A0A8S1QUD9_9CILI</name>
<dbReference type="AlphaFoldDB" id="A0A8S1QUD9"/>
<dbReference type="Proteomes" id="UP000692954">
    <property type="component" value="Unassembled WGS sequence"/>
</dbReference>
<dbReference type="OrthoDB" id="311019at2759"/>
<dbReference type="GO" id="GO:0019903">
    <property type="term" value="F:protein phosphatase binding"/>
    <property type="evidence" value="ECO:0007669"/>
    <property type="project" value="InterPro"/>
</dbReference>
<keyword evidence="2" id="KW-0131">Cell cycle</keyword>
<gene>
    <name evidence="3" type="ORF">PSON_ATCC_30995.1.T1210083</name>
</gene>
<proteinExistence type="inferred from homology"/>
<comment type="caution">
    <text evidence="3">The sequence shown here is derived from an EMBL/GenBank/DDBJ whole genome shotgun (WGS) entry which is preliminary data.</text>
</comment>
<keyword evidence="4" id="KW-1185">Reference proteome</keyword>
<evidence type="ECO:0000313" key="4">
    <source>
        <dbReference type="Proteomes" id="UP000692954"/>
    </source>
</evidence>
<accession>A0A8S1QUD9</accession>
<dbReference type="EMBL" id="CAJJDN010000121">
    <property type="protein sequence ID" value="CAD8119446.1"/>
    <property type="molecule type" value="Genomic_DNA"/>
</dbReference>
<protein>
    <recommendedName>
        <fullName evidence="5">Armadillo-type fold</fullName>
    </recommendedName>
</protein>
<dbReference type="PANTHER" id="PTHR12634">
    <property type="entry name" value="SIT4 YEAST -ASSOCIATING PROTEIN-RELATED"/>
    <property type="match status" value="1"/>
</dbReference>
<dbReference type="GO" id="GO:0019888">
    <property type="term" value="F:protein phosphatase regulator activity"/>
    <property type="evidence" value="ECO:0007669"/>
    <property type="project" value="TreeGrafter"/>
</dbReference>
<evidence type="ECO:0000313" key="3">
    <source>
        <dbReference type="EMBL" id="CAD8119446.1"/>
    </source>
</evidence>
<organism evidence="3 4">
    <name type="scientific">Paramecium sonneborni</name>
    <dbReference type="NCBI Taxonomy" id="65129"/>
    <lineage>
        <taxon>Eukaryota</taxon>
        <taxon>Sar</taxon>
        <taxon>Alveolata</taxon>
        <taxon>Ciliophora</taxon>
        <taxon>Intramacronucleata</taxon>
        <taxon>Oligohymenophorea</taxon>
        <taxon>Peniculida</taxon>
        <taxon>Parameciidae</taxon>
        <taxon>Paramecium</taxon>
    </lineage>
</organism>
<evidence type="ECO:0000256" key="2">
    <source>
        <dbReference type="ARBA" id="ARBA00023306"/>
    </source>
</evidence>
<evidence type="ECO:0008006" key="5">
    <source>
        <dbReference type="Google" id="ProtNLM"/>
    </source>
</evidence>
<comment type="similarity">
    <text evidence="1">Belongs to the SAPS family.</text>
</comment>